<keyword evidence="2 5" id="KW-0689">Ribosomal protein</keyword>
<dbReference type="InterPro" id="IPR031310">
    <property type="entry name" value="Ribosomal_uL5_N"/>
</dbReference>
<sequence>MSGYYLNMITKEQKNQIEKVVVNIGTGRMSQAGNFDKQILPELIKELKVITGQAPQVIKSKQAISGFKLKINQIIGLKITLRQKRAVDFLNRLINIVLPRIKDFRGLKPSVIDKNGILNIGIKDKVIFPEIAPEDSKVSFGLEVSVIPKFRNKEKAVALFKEMKVPVKHG</sequence>
<organism evidence="8 9">
    <name type="scientific">Candidatus Liptonbacteria bacterium CG11_big_fil_rev_8_21_14_0_20_35_14</name>
    <dbReference type="NCBI Taxonomy" id="1974634"/>
    <lineage>
        <taxon>Bacteria</taxon>
        <taxon>Candidatus Liptoniibacteriota</taxon>
    </lineage>
</organism>
<comment type="caution">
    <text evidence="8">The sequence shown here is derived from an EMBL/GenBank/DDBJ whole genome shotgun (WGS) entry which is preliminary data.</text>
</comment>
<gene>
    <name evidence="8" type="primary">rplE</name>
    <name evidence="8" type="ORF">COV57_00990</name>
</gene>
<dbReference type="PANTHER" id="PTHR11994">
    <property type="entry name" value="60S RIBOSOMAL PROTEIN L11-RELATED"/>
    <property type="match status" value="1"/>
</dbReference>
<evidence type="ECO:0000256" key="1">
    <source>
        <dbReference type="ARBA" id="ARBA00008553"/>
    </source>
</evidence>
<dbReference type="GO" id="GO:0003735">
    <property type="term" value="F:structural constituent of ribosome"/>
    <property type="evidence" value="ECO:0007669"/>
    <property type="project" value="InterPro"/>
</dbReference>
<feature type="domain" description="Large ribosomal subunit protein uL5 N-terminal" evidence="6">
    <location>
        <begin position="15"/>
        <end position="70"/>
    </location>
</feature>
<evidence type="ECO:0000313" key="8">
    <source>
        <dbReference type="EMBL" id="PIR05084.1"/>
    </source>
</evidence>
<dbReference type="Gene3D" id="3.30.1440.10">
    <property type="match status" value="1"/>
</dbReference>
<protein>
    <recommendedName>
        <fullName evidence="4">50S ribosomal protein L5</fullName>
    </recommendedName>
</protein>
<accession>A0A2H0N864</accession>
<dbReference type="GO" id="GO:0005840">
    <property type="term" value="C:ribosome"/>
    <property type="evidence" value="ECO:0007669"/>
    <property type="project" value="UniProtKB-KW"/>
</dbReference>
<evidence type="ECO:0000256" key="4">
    <source>
        <dbReference type="ARBA" id="ARBA00035461"/>
    </source>
</evidence>
<feature type="domain" description="Large ribosomal subunit protein uL5 C-terminal" evidence="7">
    <location>
        <begin position="75"/>
        <end position="166"/>
    </location>
</feature>
<evidence type="ECO:0000256" key="3">
    <source>
        <dbReference type="ARBA" id="ARBA00023274"/>
    </source>
</evidence>
<dbReference type="Proteomes" id="UP000229893">
    <property type="component" value="Unassembled WGS sequence"/>
</dbReference>
<dbReference type="SUPFAM" id="SSF55282">
    <property type="entry name" value="RL5-like"/>
    <property type="match status" value="1"/>
</dbReference>
<dbReference type="Pfam" id="PF00673">
    <property type="entry name" value="Ribosomal_L5_C"/>
    <property type="match status" value="1"/>
</dbReference>
<dbReference type="AlphaFoldDB" id="A0A2H0N864"/>
<evidence type="ECO:0000313" key="9">
    <source>
        <dbReference type="Proteomes" id="UP000229893"/>
    </source>
</evidence>
<evidence type="ECO:0000256" key="2">
    <source>
        <dbReference type="ARBA" id="ARBA00022980"/>
    </source>
</evidence>
<keyword evidence="3 5" id="KW-0687">Ribonucleoprotein</keyword>
<dbReference type="Pfam" id="PF00281">
    <property type="entry name" value="Ribosomal_L5"/>
    <property type="match status" value="1"/>
</dbReference>
<proteinExistence type="inferred from homology"/>
<dbReference type="PIRSF" id="PIRSF002161">
    <property type="entry name" value="Ribosomal_L5"/>
    <property type="match status" value="1"/>
</dbReference>
<comment type="similarity">
    <text evidence="1 5">Belongs to the universal ribosomal protein uL5 family.</text>
</comment>
<dbReference type="EMBL" id="PCWO01000015">
    <property type="protein sequence ID" value="PIR05084.1"/>
    <property type="molecule type" value="Genomic_DNA"/>
</dbReference>
<dbReference type="GO" id="GO:0006412">
    <property type="term" value="P:translation"/>
    <property type="evidence" value="ECO:0007669"/>
    <property type="project" value="InterPro"/>
</dbReference>
<dbReference type="InterPro" id="IPR031309">
    <property type="entry name" value="Ribosomal_uL5_C"/>
</dbReference>
<evidence type="ECO:0000259" key="7">
    <source>
        <dbReference type="Pfam" id="PF00673"/>
    </source>
</evidence>
<dbReference type="InterPro" id="IPR022803">
    <property type="entry name" value="Ribosomal_uL5_dom_sf"/>
</dbReference>
<evidence type="ECO:0000259" key="6">
    <source>
        <dbReference type="Pfam" id="PF00281"/>
    </source>
</evidence>
<reference evidence="8 9" key="1">
    <citation type="submission" date="2017-09" db="EMBL/GenBank/DDBJ databases">
        <title>Depth-based differentiation of microbial function through sediment-hosted aquifers and enrichment of novel symbionts in the deep terrestrial subsurface.</title>
        <authorList>
            <person name="Probst A.J."/>
            <person name="Ladd B."/>
            <person name="Jarett J.K."/>
            <person name="Geller-Mcgrath D.E."/>
            <person name="Sieber C.M."/>
            <person name="Emerson J.B."/>
            <person name="Anantharaman K."/>
            <person name="Thomas B.C."/>
            <person name="Malmstrom R."/>
            <person name="Stieglmeier M."/>
            <person name="Klingl A."/>
            <person name="Woyke T."/>
            <person name="Ryan C.M."/>
            <person name="Banfield J.F."/>
        </authorList>
    </citation>
    <scope>NUCLEOTIDE SEQUENCE [LARGE SCALE GENOMIC DNA]</scope>
    <source>
        <strain evidence="8">CG11_big_fil_rev_8_21_14_0_20_35_14</strain>
    </source>
</reference>
<dbReference type="InterPro" id="IPR002132">
    <property type="entry name" value="Ribosomal_uL5"/>
</dbReference>
<evidence type="ECO:0000256" key="5">
    <source>
        <dbReference type="RuleBase" id="RU003930"/>
    </source>
</evidence>
<name>A0A2H0N864_9BACT</name>
<dbReference type="GO" id="GO:1990904">
    <property type="term" value="C:ribonucleoprotein complex"/>
    <property type="evidence" value="ECO:0007669"/>
    <property type="project" value="UniProtKB-KW"/>
</dbReference>